<proteinExistence type="predicted"/>
<dbReference type="InterPro" id="IPR027268">
    <property type="entry name" value="Peptidase_M4/M1_CTD_sf"/>
</dbReference>
<dbReference type="GO" id="GO:0008270">
    <property type="term" value="F:zinc ion binding"/>
    <property type="evidence" value="ECO:0007669"/>
    <property type="project" value="InterPro"/>
</dbReference>
<keyword evidence="1" id="KW-1133">Transmembrane helix</keyword>
<name>A0A432E1H4_9FLAO</name>
<dbReference type="Proteomes" id="UP000276953">
    <property type="component" value="Unassembled WGS sequence"/>
</dbReference>
<feature type="transmembrane region" description="Helical" evidence="1">
    <location>
        <begin position="20"/>
        <end position="40"/>
    </location>
</feature>
<keyword evidence="1" id="KW-0812">Transmembrane</keyword>
<reference evidence="2 3" key="1">
    <citation type="submission" date="2018-12" db="EMBL/GenBank/DDBJ databases">
        <title>Draft Genome Sequence of Chryseobacterium arthrosphaerae strain ED882-96 Isolated from the Blood of a Patient with Liver Cirrhosis in Taiwan.</title>
        <authorList>
            <person name="Lin J.-N."/>
            <person name="Lai C.-H."/>
            <person name="Yang C.-H."/>
            <person name="Huang Y.-H."/>
        </authorList>
    </citation>
    <scope>NUCLEOTIDE SEQUENCE [LARGE SCALE GENOMIC DNA]</scope>
    <source>
        <strain evidence="2 3">ED882-96</strain>
    </source>
</reference>
<evidence type="ECO:0000313" key="2">
    <source>
        <dbReference type="EMBL" id="RTZ50485.1"/>
    </source>
</evidence>
<dbReference type="InterPro" id="IPR001842">
    <property type="entry name" value="Peptidase_M36"/>
</dbReference>
<evidence type="ECO:0000313" key="3">
    <source>
        <dbReference type="Proteomes" id="UP000276953"/>
    </source>
</evidence>
<keyword evidence="1" id="KW-0472">Membrane</keyword>
<evidence type="ECO:0000256" key="1">
    <source>
        <dbReference type="SAM" id="Phobius"/>
    </source>
</evidence>
<dbReference type="Gene3D" id="1.10.390.10">
    <property type="entry name" value="Neutral Protease Domain 2"/>
    <property type="match status" value="1"/>
</dbReference>
<dbReference type="Pfam" id="PF02128">
    <property type="entry name" value="Peptidase_M36"/>
    <property type="match status" value="1"/>
</dbReference>
<dbReference type="GO" id="GO:0005615">
    <property type="term" value="C:extracellular space"/>
    <property type="evidence" value="ECO:0007669"/>
    <property type="project" value="InterPro"/>
</dbReference>
<protein>
    <submittedName>
        <fullName evidence="2">Uncharacterized protein</fullName>
    </submittedName>
</protein>
<sequence length="44" mass="5112">MFTGFQINNYTYVKTNTVSGPHAIGFIWATMLWILHGNILKIWL</sequence>
<comment type="caution">
    <text evidence="2">The sequence shown here is derived from an EMBL/GenBank/DDBJ whole genome shotgun (WGS) entry which is preliminary data.</text>
</comment>
<dbReference type="EMBL" id="RYFC01000001">
    <property type="protein sequence ID" value="RTZ50485.1"/>
    <property type="molecule type" value="Genomic_DNA"/>
</dbReference>
<accession>A0A432E1H4</accession>
<gene>
    <name evidence="2" type="ORF">EJ377_09500</name>
</gene>
<dbReference type="GO" id="GO:0004222">
    <property type="term" value="F:metalloendopeptidase activity"/>
    <property type="evidence" value="ECO:0007669"/>
    <property type="project" value="InterPro"/>
</dbReference>
<dbReference type="AlphaFoldDB" id="A0A432E1H4"/>
<organism evidence="2 3">
    <name type="scientific">Chryseobacterium arthrosphaerae</name>
    <dbReference type="NCBI Taxonomy" id="651561"/>
    <lineage>
        <taxon>Bacteria</taxon>
        <taxon>Pseudomonadati</taxon>
        <taxon>Bacteroidota</taxon>
        <taxon>Flavobacteriia</taxon>
        <taxon>Flavobacteriales</taxon>
        <taxon>Weeksellaceae</taxon>
        <taxon>Chryseobacterium group</taxon>
        <taxon>Chryseobacterium</taxon>
    </lineage>
</organism>